<evidence type="ECO:0008006" key="5">
    <source>
        <dbReference type="Google" id="ProtNLM"/>
    </source>
</evidence>
<organism evidence="3 4">
    <name type="scientific">Crenothrix polyspora</name>
    <dbReference type="NCBI Taxonomy" id="360316"/>
    <lineage>
        <taxon>Bacteria</taxon>
        <taxon>Pseudomonadati</taxon>
        <taxon>Pseudomonadota</taxon>
        <taxon>Gammaproteobacteria</taxon>
        <taxon>Methylococcales</taxon>
        <taxon>Crenotrichaceae</taxon>
        <taxon>Crenothrix</taxon>
    </lineage>
</organism>
<reference evidence="4" key="1">
    <citation type="submission" date="2017-02" db="EMBL/GenBank/DDBJ databases">
        <authorList>
            <person name="Daims H."/>
        </authorList>
    </citation>
    <scope>NUCLEOTIDE SEQUENCE [LARGE SCALE GENOMIC DNA]</scope>
</reference>
<evidence type="ECO:0000313" key="4">
    <source>
        <dbReference type="Proteomes" id="UP000195667"/>
    </source>
</evidence>
<dbReference type="NCBIfam" id="NF033171">
    <property type="entry name" value="lipo_LIC11139"/>
    <property type="match status" value="1"/>
</dbReference>
<dbReference type="Proteomes" id="UP000195667">
    <property type="component" value="Unassembled WGS sequence"/>
</dbReference>
<proteinExistence type="predicted"/>
<feature type="compositionally biased region" description="Basic and acidic residues" evidence="1">
    <location>
        <begin position="60"/>
        <end position="71"/>
    </location>
</feature>
<dbReference type="OrthoDB" id="5572597at2"/>
<evidence type="ECO:0000256" key="2">
    <source>
        <dbReference type="SAM" id="SignalP"/>
    </source>
</evidence>
<sequence length="157" mass="16966">MINVNHLTSISYTALSASIIILLSACSISNGAGSSSDSAGSMAKSSDSISGSSTSSSKSSENDSKTSRYENETQEFIATYLRSTANTPDQHTFMAGISDVAAQNGIVDWEANPHTYHAIGMALKKINLPQNQYEAYKRQFTRSDNIKMALIQQGYQH</sequence>
<dbReference type="RefSeq" id="WP_087143301.1">
    <property type="nucleotide sequence ID" value="NZ_FUKI01000101.1"/>
</dbReference>
<keyword evidence="4" id="KW-1185">Reference proteome</keyword>
<protein>
    <recommendedName>
        <fullName evidence="5">Lipoprotein</fullName>
    </recommendedName>
</protein>
<keyword evidence="2" id="KW-0732">Signal</keyword>
<dbReference type="EMBL" id="FUKI01000101">
    <property type="protein sequence ID" value="SJM92227.1"/>
    <property type="molecule type" value="Genomic_DNA"/>
</dbReference>
<name>A0A1R4H7T2_9GAMM</name>
<gene>
    <name evidence="3" type="ORF">CRENPOLYSF1_270007</name>
</gene>
<evidence type="ECO:0000256" key="1">
    <source>
        <dbReference type="SAM" id="MobiDB-lite"/>
    </source>
</evidence>
<feature type="compositionally biased region" description="Low complexity" evidence="1">
    <location>
        <begin position="33"/>
        <end position="59"/>
    </location>
</feature>
<feature type="signal peptide" evidence="2">
    <location>
        <begin position="1"/>
        <end position="32"/>
    </location>
</feature>
<feature type="chain" id="PRO_5013091280" description="Lipoprotein" evidence="2">
    <location>
        <begin position="33"/>
        <end position="157"/>
    </location>
</feature>
<feature type="region of interest" description="Disordered" evidence="1">
    <location>
        <begin position="33"/>
        <end position="71"/>
    </location>
</feature>
<dbReference type="AlphaFoldDB" id="A0A1R4H7T2"/>
<evidence type="ECO:0000313" key="3">
    <source>
        <dbReference type="EMBL" id="SJM92227.1"/>
    </source>
</evidence>
<accession>A0A1R4H7T2</accession>